<proteinExistence type="predicted"/>
<dbReference type="Proteomes" id="UP000198221">
    <property type="component" value="Chromosome I"/>
</dbReference>
<name>A0A1C5K3H7_9ACTN</name>
<reference evidence="2" key="1">
    <citation type="submission" date="2016-06" db="EMBL/GenBank/DDBJ databases">
        <authorList>
            <person name="Varghese N."/>
            <person name="Submissions Spin"/>
        </authorList>
    </citation>
    <scope>NUCLEOTIDE SEQUENCE [LARGE SCALE GENOMIC DNA]</scope>
    <source>
        <strain evidence="2">DSM 43819</strain>
    </source>
</reference>
<organism evidence="1 2">
    <name type="scientific">Micromonospora inositola</name>
    <dbReference type="NCBI Taxonomy" id="47865"/>
    <lineage>
        <taxon>Bacteria</taxon>
        <taxon>Bacillati</taxon>
        <taxon>Actinomycetota</taxon>
        <taxon>Actinomycetes</taxon>
        <taxon>Micromonosporales</taxon>
        <taxon>Micromonosporaceae</taxon>
        <taxon>Micromonospora</taxon>
    </lineage>
</organism>
<evidence type="ECO:0000313" key="1">
    <source>
        <dbReference type="EMBL" id="SCG77318.1"/>
    </source>
</evidence>
<accession>A0A1C5K3H7</accession>
<keyword evidence="2" id="KW-1185">Reference proteome</keyword>
<evidence type="ECO:0000313" key="2">
    <source>
        <dbReference type="Proteomes" id="UP000198221"/>
    </source>
</evidence>
<gene>
    <name evidence="1" type="ORF">GA0070613_6224</name>
</gene>
<dbReference type="AlphaFoldDB" id="A0A1C5K3H7"/>
<dbReference type="EMBL" id="LT607754">
    <property type="protein sequence ID" value="SCG77318.1"/>
    <property type="molecule type" value="Genomic_DNA"/>
</dbReference>
<protein>
    <submittedName>
        <fullName evidence="1">Uncharacterized protein</fullName>
    </submittedName>
</protein>
<sequence length="35" mass="4049">MEHRAKYGELFALAEEVTEQKPLVSALRMRSGTIW</sequence>